<protein>
    <submittedName>
        <fullName evidence="2">NADP-dependent malic enzyme</fullName>
        <ecNumber evidence="2">1.1.1.40</ecNumber>
    </submittedName>
</protein>
<dbReference type="Gene3D" id="3.40.50.10950">
    <property type="match status" value="1"/>
</dbReference>
<proteinExistence type="predicted"/>
<keyword evidence="2" id="KW-0560">Oxidoreductase</keyword>
<dbReference type="EMBL" id="AOSK01000080">
    <property type="protein sequence ID" value="EYD75457.1"/>
    <property type="molecule type" value="Genomic_DNA"/>
</dbReference>
<evidence type="ECO:0000313" key="2">
    <source>
        <dbReference type="EMBL" id="EYD75457.1"/>
    </source>
</evidence>
<dbReference type="GO" id="GO:0016746">
    <property type="term" value="F:acyltransferase activity"/>
    <property type="evidence" value="ECO:0007669"/>
    <property type="project" value="InterPro"/>
</dbReference>
<dbReference type="GO" id="GO:0004473">
    <property type="term" value="F:malate dehydrogenase (decarboxylating) (NADP+) activity"/>
    <property type="evidence" value="ECO:0007669"/>
    <property type="project" value="UniProtKB-EC"/>
</dbReference>
<reference evidence="2 3" key="1">
    <citation type="submission" date="2013-02" db="EMBL/GenBank/DDBJ databases">
        <authorList>
            <person name="Fiebig A."/>
            <person name="Goeker M."/>
            <person name="Klenk H.-P.P."/>
        </authorList>
    </citation>
    <scope>NUCLEOTIDE SEQUENCE [LARGE SCALE GENOMIC DNA]</scope>
    <source>
        <strain evidence="2 3">DSM 19309</strain>
    </source>
</reference>
<dbReference type="PATRIC" id="fig|442562.3.peg.2894"/>
<dbReference type="Proteomes" id="UP000019666">
    <property type="component" value="Unassembled WGS sequence"/>
</dbReference>
<comment type="caution">
    <text evidence="2">The sequence shown here is derived from an EMBL/GenBank/DDBJ whole genome shotgun (WGS) entry which is preliminary data.</text>
</comment>
<organism evidence="2 3">
    <name type="scientific">Rubellimicrobium mesophilum DSM 19309</name>
    <dbReference type="NCBI Taxonomy" id="442562"/>
    <lineage>
        <taxon>Bacteria</taxon>
        <taxon>Pseudomonadati</taxon>
        <taxon>Pseudomonadota</taxon>
        <taxon>Alphaproteobacteria</taxon>
        <taxon>Rhodobacterales</taxon>
        <taxon>Roseobacteraceae</taxon>
        <taxon>Rubellimicrobium</taxon>
    </lineage>
</organism>
<gene>
    <name evidence="2" type="ORF">Rumeso_02940</name>
</gene>
<evidence type="ECO:0000259" key="1">
    <source>
        <dbReference type="Pfam" id="PF01515"/>
    </source>
</evidence>
<name>A0A017HLT7_9RHOB</name>
<sequence>MTPDLARTVIRTNTTAIGAVMVHRGEAESLICGTYGQYLWHLTYIRQILALGGGCGRWGHCR</sequence>
<accession>A0A017HLT7</accession>
<dbReference type="Pfam" id="PF01515">
    <property type="entry name" value="PTA_PTB"/>
    <property type="match status" value="1"/>
</dbReference>
<evidence type="ECO:0000313" key="3">
    <source>
        <dbReference type="Proteomes" id="UP000019666"/>
    </source>
</evidence>
<dbReference type="HOGENOM" id="CLU_2901474_0_0_5"/>
<dbReference type="InterPro" id="IPR002505">
    <property type="entry name" value="PTA_PTB"/>
</dbReference>
<dbReference type="EC" id="1.1.1.40" evidence="2"/>
<keyword evidence="3" id="KW-1185">Reference proteome</keyword>
<dbReference type="AlphaFoldDB" id="A0A017HLT7"/>
<dbReference type="SUPFAM" id="SSF53659">
    <property type="entry name" value="Isocitrate/Isopropylmalate dehydrogenase-like"/>
    <property type="match status" value="1"/>
</dbReference>
<dbReference type="InterPro" id="IPR042113">
    <property type="entry name" value="P_AcTrfase_dom1"/>
</dbReference>
<dbReference type="STRING" id="442562.Rumeso_02940"/>
<feature type="domain" description="Phosphate acetyl/butaryl transferase" evidence="1">
    <location>
        <begin position="1"/>
        <end position="55"/>
    </location>
</feature>